<dbReference type="Gene3D" id="3.40.50.2300">
    <property type="match status" value="1"/>
</dbReference>
<feature type="domain" description="Response regulatory" evidence="4">
    <location>
        <begin position="3"/>
        <end position="116"/>
    </location>
</feature>
<gene>
    <name evidence="6" type="ORF">ERS852526_01598</name>
</gene>
<evidence type="ECO:0000256" key="2">
    <source>
        <dbReference type="ARBA" id="ARBA00024867"/>
    </source>
</evidence>
<dbReference type="PANTHER" id="PTHR37299:SF1">
    <property type="entry name" value="STAGE 0 SPORULATION PROTEIN A HOMOLOG"/>
    <property type="match status" value="1"/>
</dbReference>
<dbReference type="AlphaFoldDB" id="A0A174PPD3"/>
<dbReference type="InterPro" id="IPR007492">
    <property type="entry name" value="LytTR_DNA-bd_dom"/>
</dbReference>
<dbReference type="GO" id="GO:0000156">
    <property type="term" value="F:phosphorelay response regulator activity"/>
    <property type="evidence" value="ECO:0007669"/>
    <property type="project" value="InterPro"/>
</dbReference>
<dbReference type="GeneID" id="96230569"/>
<dbReference type="PROSITE" id="PS50110">
    <property type="entry name" value="RESPONSE_REGULATORY"/>
    <property type="match status" value="1"/>
</dbReference>
<evidence type="ECO:0000256" key="3">
    <source>
        <dbReference type="PROSITE-ProRule" id="PRU00169"/>
    </source>
</evidence>
<dbReference type="Pfam" id="PF04397">
    <property type="entry name" value="LytTR"/>
    <property type="match status" value="1"/>
</dbReference>
<name>A0A174PPD3_9FIRM</name>
<dbReference type="OrthoDB" id="9774865at2"/>
<dbReference type="PANTHER" id="PTHR37299">
    <property type="entry name" value="TRANSCRIPTIONAL REGULATOR-RELATED"/>
    <property type="match status" value="1"/>
</dbReference>
<dbReference type="InterPro" id="IPR011006">
    <property type="entry name" value="CheY-like_superfamily"/>
</dbReference>
<feature type="modified residue" description="4-aspartylphosphate" evidence="3">
    <location>
        <position position="53"/>
    </location>
</feature>
<dbReference type="GO" id="GO:0003677">
    <property type="term" value="F:DNA binding"/>
    <property type="evidence" value="ECO:0007669"/>
    <property type="project" value="InterPro"/>
</dbReference>
<organism evidence="6 7">
    <name type="scientific">Dorea longicatena</name>
    <dbReference type="NCBI Taxonomy" id="88431"/>
    <lineage>
        <taxon>Bacteria</taxon>
        <taxon>Bacillati</taxon>
        <taxon>Bacillota</taxon>
        <taxon>Clostridia</taxon>
        <taxon>Lachnospirales</taxon>
        <taxon>Lachnospiraceae</taxon>
        <taxon>Dorea</taxon>
    </lineage>
</organism>
<evidence type="ECO:0000259" key="5">
    <source>
        <dbReference type="PROSITE" id="PS50930"/>
    </source>
</evidence>
<evidence type="ECO:0000313" key="6">
    <source>
        <dbReference type="EMBL" id="CUP63144.1"/>
    </source>
</evidence>
<dbReference type="Pfam" id="PF00072">
    <property type="entry name" value="Response_reg"/>
    <property type="match status" value="1"/>
</dbReference>
<dbReference type="PROSITE" id="PS50930">
    <property type="entry name" value="HTH_LYTTR"/>
    <property type="match status" value="1"/>
</dbReference>
<dbReference type="Proteomes" id="UP000095485">
    <property type="component" value="Unassembled WGS sequence"/>
</dbReference>
<reference evidence="6 7" key="1">
    <citation type="submission" date="2015-09" db="EMBL/GenBank/DDBJ databases">
        <authorList>
            <consortium name="Pathogen Informatics"/>
        </authorList>
    </citation>
    <scope>NUCLEOTIDE SEQUENCE [LARGE SCALE GENOMIC DNA]</scope>
    <source>
        <strain evidence="6 7">2789STDY5834914</strain>
    </source>
</reference>
<protein>
    <recommendedName>
        <fullName evidence="1">Stage 0 sporulation protein A homolog</fullName>
    </recommendedName>
</protein>
<feature type="domain" description="HTH LytTR-type" evidence="5">
    <location>
        <begin position="128"/>
        <end position="231"/>
    </location>
</feature>
<dbReference type="InterPro" id="IPR001789">
    <property type="entry name" value="Sig_transdc_resp-reg_receiver"/>
</dbReference>
<dbReference type="Gene3D" id="2.40.50.1020">
    <property type="entry name" value="LytTr DNA-binding domain"/>
    <property type="match status" value="1"/>
</dbReference>
<proteinExistence type="predicted"/>
<dbReference type="SMART" id="SM00850">
    <property type="entry name" value="LytTR"/>
    <property type="match status" value="1"/>
</dbReference>
<comment type="function">
    <text evidence="2">May play the central regulatory role in sporulation. It may be an element of the effector pathway responsible for the activation of sporulation genes in response to nutritional stress. Spo0A may act in concert with spo0H (a sigma factor) to control the expression of some genes that are critical to the sporulation process.</text>
</comment>
<dbReference type="RefSeq" id="WP_055283012.1">
    <property type="nucleotide sequence ID" value="NZ_CZAY01000010.1"/>
</dbReference>
<accession>A0A174PPD3</accession>
<dbReference type="SMART" id="SM00448">
    <property type="entry name" value="REC"/>
    <property type="match status" value="1"/>
</dbReference>
<dbReference type="EMBL" id="CZAY01000010">
    <property type="protein sequence ID" value="CUP63144.1"/>
    <property type="molecule type" value="Genomic_DNA"/>
</dbReference>
<dbReference type="SUPFAM" id="SSF52172">
    <property type="entry name" value="CheY-like"/>
    <property type="match status" value="1"/>
</dbReference>
<keyword evidence="3" id="KW-0597">Phosphoprotein</keyword>
<evidence type="ECO:0000313" key="7">
    <source>
        <dbReference type="Proteomes" id="UP000095485"/>
    </source>
</evidence>
<sequence length="237" mass="28041">MIKIGICDDDKNFRTLLAEAIRREDSESFIYEYSTGETLIQDEENDLDLLFLDIQLPGISGNKASEIMKKKNKDLILVFVSGIYLPTPESFCVQPYRYLLKQSNPSEIQRELGTILTYTKEHKGKKYFIAEDDGMYQKIDIDEILYFSIIRRGCEIHILQKGTGKILRTRKRIQEIEEELRREYFCRIHKSFLVNPRYITEVKKSEIKMDNNEILSVSKARRKTFEDMFAEYLSYRK</sequence>
<evidence type="ECO:0000259" key="4">
    <source>
        <dbReference type="PROSITE" id="PS50110"/>
    </source>
</evidence>
<dbReference type="InterPro" id="IPR046947">
    <property type="entry name" value="LytR-like"/>
</dbReference>
<dbReference type="CDD" id="cd00156">
    <property type="entry name" value="REC"/>
    <property type="match status" value="1"/>
</dbReference>
<evidence type="ECO:0000256" key="1">
    <source>
        <dbReference type="ARBA" id="ARBA00018672"/>
    </source>
</evidence>